<proteinExistence type="predicted"/>
<reference evidence="1" key="2">
    <citation type="submission" date="2021-04" db="EMBL/GenBank/DDBJ databases">
        <authorList>
            <person name="Gilroy R."/>
        </authorList>
    </citation>
    <scope>NUCLEOTIDE SEQUENCE</scope>
    <source>
        <strain evidence="1">ChiBcec15-1070</strain>
    </source>
</reference>
<evidence type="ECO:0000313" key="2">
    <source>
        <dbReference type="Proteomes" id="UP000823926"/>
    </source>
</evidence>
<accession>A0A9D1QEQ2</accession>
<dbReference type="PANTHER" id="PTHR37841:SF1">
    <property type="entry name" value="DUF3298 DOMAIN-CONTAINING PROTEIN"/>
    <property type="match status" value="1"/>
</dbReference>
<reference evidence="1" key="1">
    <citation type="journal article" date="2021" name="PeerJ">
        <title>Extensive microbial diversity within the chicken gut microbiome revealed by metagenomics and culture.</title>
        <authorList>
            <person name="Gilroy R."/>
            <person name="Ravi A."/>
            <person name="Getino M."/>
            <person name="Pursley I."/>
            <person name="Horton D.L."/>
            <person name="Alikhan N.F."/>
            <person name="Baker D."/>
            <person name="Gharbi K."/>
            <person name="Hall N."/>
            <person name="Watson M."/>
            <person name="Adriaenssens E.M."/>
            <person name="Foster-Nyarko E."/>
            <person name="Jarju S."/>
            <person name="Secka A."/>
            <person name="Antonio M."/>
            <person name="Oren A."/>
            <person name="Chaudhuri R.R."/>
            <person name="La Ragione R."/>
            <person name="Hildebrand F."/>
            <person name="Pallen M.J."/>
        </authorList>
    </citation>
    <scope>NUCLEOTIDE SEQUENCE</scope>
    <source>
        <strain evidence="1">ChiBcec15-1070</strain>
    </source>
</reference>
<dbReference type="Pfam" id="PF14903">
    <property type="entry name" value="WG_beta_rep"/>
    <property type="match status" value="2"/>
</dbReference>
<dbReference type="PANTHER" id="PTHR37841">
    <property type="entry name" value="GLR2918 PROTEIN"/>
    <property type="match status" value="1"/>
</dbReference>
<evidence type="ECO:0000313" key="1">
    <source>
        <dbReference type="EMBL" id="HIW10860.1"/>
    </source>
</evidence>
<sequence>MKHLSFLLLFISGLMLSSCRSEQPKISHVPFKADKEDRWGMIGTDGKVLFENEFQERPSAVMNGIFTVKNAEGLYEYYTAKAKPKPLNNKAYLSAGAFIEDIAPVVEPKQPISYIRKDGTTAFTLDKYQDKRIVFVVPFSEGLAGFKTQDERYGFIDTKGNVVIEPHFTSIHSFSEGLAVVEQADSTWIVINKKGEKQFDLPQNTTCSNFSDGLLACWKTSGNTLYTANVDFFLDTKGDKVLTVPDKVKVRWFNSFSHGYIPCYQEDKEKNVYYVGLMNKKGGIVIRPKYEVEYPYEIAEFQITDDNLLRVIDQDKMGLVDMEDNVVCPIEFSRLFPALHSRYAFAKQGNYWRIIDKRGGEKATAVEYAMIEDTPYSGYFESDWIDGEGFAQDLLKPLVAQGYGSIQIGDTVSRIAADHNMTARDCRRSWDKIMLPADKLNEYCDIRLAVTSTSDVVTPIVKSVRNYWWWESKTVGYKFNPNARVKQIAVIVQPRHSSGRNMPERLRNEVIRYMDSRFQRINDAQKEDQNNTATENDAKSPILYLATVNDTSVKLTVNSLGELMADDDEFVLMIEQAESAKPDKQK</sequence>
<gene>
    <name evidence="1" type="ORF">H9888_05080</name>
</gene>
<comment type="caution">
    <text evidence="1">The sequence shown here is derived from an EMBL/GenBank/DDBJ whole genome shotgun (WGS) entry which is preliminary data.</text>
</comment>
<protein>
    <submittedName>
        <fullName evidence="1">WG repeat-containing protein</fullName>
    </submittedName>
</protein>
<dbReference type="AlphaFoldDB" id="A0A9D1QEQ2"/>
<name>A0A9D1QEQ2_9BACT</name>
<dbReference type="EMBL" id="DXHL01000023">
    <property type="protein sequence ID" value="HIW10860.1"/>
    <property type="molecule type" value="Genomic_DNA"/>
</dbReference>
<organism evidence="1 2">
    <name type="scientific">Candidatus Rikenella faecigallinarum</name>
    <dbReference type="NCBI Taxonomy" id="2838745"/>
    <lineage>
        <taxon>Bacteria</taxon>
        <taxon>Pseudomonadati</taxon>
        <taxon>Bacteroidota</taxon>
        <taxon>Bacteroidia</taxon>
        <taxon>Bacteroidales</taxon>
        <taxon>Rikenellaceae</taxon>
        <taxon>Rikenella</taxon>
    </lineage>
</organism>
<dbReference type="InterPro" id="IPR032774">
    <property type="entry name" value="WG_beta_rep"/>
</dbReference>
<dbReference type="Proteomes" id="UP000823926">
    <property type="component" value="Unassembled WGS sequence"/>
</dbReference>
<dbReference type="PROSITE" id="PS51257">
    <property type="entry name" value="PROKAR_LIPOPROTEIN"/>
    <property type="match status" value="1"/>
</dbReference>